<sequence>MSWPSDGDPASGSPAQDDQHQPITIASLGTFDPNGHLVSFTRENQEQALRLLTVPFESLPRLPAFAPLFGYTTEWQKNRVALTLAEMSGGAQRVVMPLEAEAIAFHASKRCSKMTWIPPTTLAIAAYFTQAGRTTFRFPFYTPGASFSPTYFPSRSMPFLKGTPAARAWHVVRFGAYGTLSYIMVRGFIYSFAQSSFVVGILKDERLHTLRESVFAKRREQLEKGGVPMGASRRGADNEAQGTSAQRWQPRVGQVQAQTPRAAPPPQDAPQGDDLFLFDDASPVAPSQQQPSPRPSGTTTSASSEGSAWERIRQQARAEASVWNRGDQQDGEAPGGRRRTEQYTYVPGEQKTATAREQAQREFDAMLERERRGEGNGGGRM</sequence>
<organism evidence="2 3">
    <name type="scientific">Thermothielavioides terrestris</name>
    <dbReference type="NCBI Taxonomy" id="2587410"/>
    <lineage>
        <taxon>Eukaryota</taxon>
        <taxon>Fungi</taxon>
        <taxon>Dikarya</taxon>
        <taxon>Ascomycota</taxon>
        <taxon>Pezizomycotina</taxon>
        <taxon>Sordariomycetes</taxon>
        <taxon>Sordariomycetidae</taxon>
        <taxon>Sordariales</taxon>
        <taxon>Chaetomiaceae</taxon>
        <taxon>Thermothielavioides</taxon>
    </lineage>
</organism>
<feature type="region of interest" description="Disordered" evidence="1">
    <location>
        <begin position="221"/>
        <end position="381"/>
    </location>
</feature>
<feature type="compositionally biased region" description="Basic and acidic residues" evidence="1">
    <location>
        <begin position="358"/>
        <end position="374"/>
    </location>
</feature>
<reference evidence="2 3" key="1">
    <citation type="submission" date="2018-04" db="EMBL/GenBank/DDBJ databases">
        <authorList>
            <person name="Huttner S."/>
            <person name="Dainat J."/>
        </authorList>
    </citation>
    <scope>NUCLEOTIDE SEQUENCE [LARGE SCALE GENOMIC DNA]</scope>
</reference>
<dbReference type="EMBL" id="OUUZ01000018">
    <property type="protein sequence ID" value="SPQ26992.1"/>
    <property type="molecule type" value="Genomic_DNA"/>
</dbReference>
<evidence type="ECO:0000313" key="3">
    <source>
        <dbReference type="Proteomes" id="UP000289323"/>
    </source>
</evidence>
<protein>
    <submittedName>
        <fullName evidence="2">7e28a24e-bc4d-42d9-88a4-952b1b4ba04b</fullName>
    </submittedName>
</protein>
<evidence type="ECO:0000313" key="2">
    <source>
        <dbReference type="EMBL" id="SPQ26992.1"/>
    </source>
</evidence>
<evidence type="ECO:0000256" key="1">
    <source>
        <dbReference type="SAM" id="MobiDB-lite"/>
    </source>
</evidence>
<dbReference type="AlphaFoldDB" id="A0A3S4F7R6"/>
<name>A0A3S4F7R6_9PEZI</name>
<proteinExistence type="predicted"/>
<dbReference type="Proteomes" id="UP000289323">
    <property type="component" value="Unassembled WGS sequence"/>
</dbReference>
<feature type="compositionally biased region" description="Low complexity" evidence="1">
    <location>
        <begin position="281"/>
        <end position="307"/>
    </location>
</feature>
<gene>
    <name evidence="2" type="ORF">TT172_LOCUS9411</name>
</gene>
<accession>A0A3S4F7R6</accession>